<comment type="caution">
    <text evidence="5">The sequence shown here is derived from an EMBL/GenBank/DDBJ whole genome shotgun (WGS) entry which is preliminary data.</text>
</comment>
<sequence length="270" mass="28999">MDYLTSAQNPRVKAWAALKERKYREQSGTYLVEGVRSITTYLQHGAEILSFLYDPGASVSACEELARQCEQQGVPVFALTSQLMAQIADTVHPQGAMAVVQMDKSEIRAMFQLTRAAGDCRDVLLLVDGVRDPGNLGTMIRSAAAVGVRGVIALEGTVDFYNPKVVRATMGALATVAVAEATAEQVIRYAKEYEVRLIGADAHAQTSFFEVDLQDRIGLVIGGEAQGISEKLYSSLAARVALPMPGATESLNAGVASSVLLYEALRQRLG</sequence>
<dbReference type="InterPro" id="IPR013123">
    <property type="entry name" value="SpoU_subst-bd"/>
</dbReference>
<dbReference type="Gene3D" id="3.40.1280.10">
    <property type="match status" value="1"/>
</dbReference>
<dbReference type="Proteomes" id="UP000245380">
    <property type="component" value="Unassembled WGS sequence"/>
</dbReference>
<comment type="similarity">
    <text evidence="1">Belongs to the class IV-like SAM-binding methyltransferase superfamily. RNA methyltransferase TrmH family.</text>
</comment>
<keyword evidence="3" id="KW-0808">Transferase</keyword>
<evidence type="ECO:0000259" key="4">
    <source>
        <dbReference type="SMART" id="SM00967"/>
    </source>
</evidence>
<dbReference type="GO" id="GO:0006396">
    <property type="term" value="P:RNA processing"/>
    <property type="evidence" value="ECO:0007669"/>
    <property type="project" value="InterPro"/>
</dbReference>
<name>A0A2U3DB50_SULT2</name>
<dbReference type="InterPro" id="IPR029028">
    <property type="entry name" value="Alpha/beta_knot_MTases"/>
</dbReference>
<dbReference type="InterPro" id="IPR001537">
    <property type="entry name" value="SpoU_MeTrfase"/>
</dbReference>
<reference evidence="5 6" key="1">
    <citation type="submission" date="2016-11" db="EMBL/GenBank/DDBJ databases">
        <title>Comparative genomics of Acidibacillus ferroxidans species.</title>
        <authorList>
            <person name="Oliveira G."/>
            <person name="Nunes G."/>
            <person name="Oliveira R."/>
            <person name="Araujo F."/>
            <person name="Salim A."/>
            <person name="Scholte L."/>
            <person name="Morais D."/>
            <person name="Nancucheo I."/>
            <person name="Johnson D.B."/>
            <person name="Grail B."/>
            <person name="Bittencourt J."/>
            <person name="Valadares R."/>
        </authorList>
    </citation>
    <scope>NUCLEOTIDE SEQUENCE [LARGE SCALE GENOMIC DNA]</scope>
    <source>
        <strain evidence="5 6">Y002</strain>
    </source>
</reference>
<evidence type="ECO:0000256" key="2">
    <source>
        <dbReference type="ARBA" id="ARBA00022603"/>
    </source>
</evidence>
<dbReference type="Pfam" id="PF22435">
    <property type="entry name" value="MRM3-like_sub_bind"/>
    <property type="match status" value="1"/>
</dbReference>
<dbReference type="GO" id="GO:0032259">
    <property type="term" value="P:methylation"/>
    <property type="evidence" value="ECO:0007669"/>
    <property type="project" value="UniProtKB-KW"/>
</dbReference>
<dbReference type="Pfam" id="PF00588">
    <property type="entry name" value="SpoU_methylase"/>
    <property type="match status" value="1"/>
</dbReference>
<evidence type="ECO:0000313" key="6">
    <source>
        <dbReference type="Proteomes" id="UP000245380"/>
    </source>
</evidence>
<evidence type="ECO:0000313" key="5">
    <source>
        <dbReference type="EMBL" id="PWI58503.1"/>
    </source>
</evidence>
<dbReference type="InterPro" id="IPR053888">
    <property type="entry name" value="MRM3-like_sub_bind"/>
</dbReference>
<feature type="domain" description="RNA 2-O ribose methyltransferase substrate binding" evidence="4">
    <location>
        <begin position="31"/>
        <end position="106"/>
    </location>
</feature>
<dbReference type="PANTHER" id="PTHR43191:SF2">
    <property type="entry name" value="RRNA METHYLTRANSFERASE 3, MITOCHONDRIAL"/>
    <property type="match status" value="1"/>
</dbReference>
<protein>
    <recommendedName>
        <fullName evidence="4">RNA 2-O ribose methyltransferase substrate binding domain-containing protein</fullName>
    </recommendedName>
</protein>
<dbReference type="PANTHER" id="PTHR43191">
    <property type="entry name" value="RRNA METHYLTRANSFERASE 3"/>
    <property type="match status" value="1"/>
</dbReference>
<dbReference type="AlphaFoldDB" id="A0A2U3DB50"/>
<dbReference type="InterPro" id="IPR029026">
    <property type="entry name" value="tRNA_m1G_MTases_N"/>
</dbReference>
<accession>A0A2U3DB50</accession>
<dbReference type="RefSeq" id="WP_181362855.1">
    <property type="nucleotide sequence ID" value="NZ_MPDK01000003.1"/>
</dbReference>
<dbReference type="SUPFAM" id="SSF75217">
    <property type="entry name" value="alpha/beta knot"/>
    <property type="match status" value="1"/>
</dbReference>
<dbReference type="SMART" id="SM00967">
    <property type="entry name" value="SpoU_sub_bind"/>
    <property type="match status" value="1"/>
</dbReference>
<dbReference type="EMBL" id="MPDK01000003">
    <property type="protein sequence ID" value="PWI58503.1"/>
    <property type="molecule type" value="Genomic_DNA"/>
</dbReference>
<dbReference type="SUPFAM" id="SSF55315">
    <property type="entry name" value="L30e-like"/>
    <property type="match status" value="1"/>
</dbReference>
<keyword evidence="6" id="KW-1185">Reference proteome</keyword>
<dbReference type="InterPro" id="IPR029064">
    <property type="entry name" value="Ribosomal_eL30-like_sf"/>
</dbReference>
<dbReference type="InterPro" id="IPR051259">
    <property type="entry name" value="rRNA_Methyltransferase"/>
</dbReference>
<dbReference type="CDD" id="cd18095">
    <property type="entry name" value="SpoU-like_rRNA-MTase"/>
    <property type="match status" value="1"/>
</dbReference>
<dbReference type="Gene3D" id="3.30.1330.30">
    <property type="match status" value="1"/>
</dbReference>
<proteinExistence type="inferred from homology"/>
<evidence type="ECO:0000256" key="3">
    <source>
        <dbReference type="ARBA" id="ARBA00022679"/>
    </source>
</evidence>
<gene>
    <name evidence="5" type="ORF">BM613_02985</name>
</gene>
<keyword evidence="2" id="KW-0489">Methyltransferase</keyword>
<dbReference type="GO" id="GO:0008173">
    <property type="term" value="F:RNA methyltransferase activity"/>
    <property type="evidence" value="ECO:0007669"/>
    <property type="project" value="InterPro"/>
</dbReference>
<organism evidence="5 6">
    <name type="scientific">Sulfoacidibacillus thermotolerans</name>
    <name type="common">Acidibacillus sulfuroxidans</name>
    <dbReference type="NCBI Taxonomy" id="1765684"/>
    <lineage>
        <taxon>Bacteria</taxon>
        <taxon>Bacillati</taxon>
        <taxon>Bacillota</taxon>
        <taxon>Bacilli</taxon>
        <taxon>Bacillales</taxon>
        <taxon>Alicyclobacillaceae</taxon>
        <taxon>Sulfoacidibacillus</taxon>
    </lineage>
</organism>
<dbReference type="GO" id="GO:0005737">
    <property type="term" value="C:cytoplasm"/>
    <property type="evidence" value="ECO:0007669"/>
    <property type="project" value="UniProtKB-ARBA"/>
</dbReference>
<evidence type="ECO:0000256" key="1">
    <source>
        <dbReference type="ARBA" id="ARBA00007228"/>
    </source>
</evidence>
<dbReference type="GO" id="GO:0003723">
    <property type="term" value="F:RNA binding"/>
    <property type="evidence" value="ECO:0007669"/>
    <property type="project" value="InterPro"/>
</dbReference>